<dbReference type="Pfam" id="PF14028">
    <property type="entry name" value="Lant_dehydr_C"/>
    <property type="match status" value="1"/>
</dbReference>
<evidence type="ECO:0000256" key="8">
    <source>
        <dbReference type="ARBA" id="ARBA00022691"/>
    </source>
</evidence>
<comment type="subcellular location">
    <subcellularLocation>
        <location evidence="1">Cytoplasm</location>
    </subcellularLocation>
</comment>
<dbReference type="Gene3D" id="3.40.50.150">
    <property type="entry name" value="Vaccinia Virus protein VP39"/>
    <property type="match status" value="1"/>
</dbReference>
<keyword evidence="5" id="KW-0963">Cytoplasm</keyword>
<comment type="similarity">
    <text evidence="2">Belongs to the methyltransferase superfamily. L-isoaspartyl/D-aspartyl protein methyltransferase family.</text>
</comment>
<dbReference type="PANTHER" id="PTHR11579:SF0">
    <property type="entry name" value="PROTEIN-L-ISOASPARTATE(D-ASPARTATE) O-METHYLTRANSFERASE"/>
    <property type="match status" value="1"/>
</dbReference>
<evidence type="ECO:0000256" key="10">
    <source>
        <dbReference type="ARBA" id="ARBA00031323"/>
    </source>
</evidence>
<accession>A0A1M5MTN7</accession>
<dbReference type="EMBL" id="FQVN01000014">
    <property type="protein sequence ID" value="SHG80555.1"/>
    <property type="molecule type" value="Genomic_DNA"/>
</dbReference>
<dbReference type="PROSITE" id="PS01279">
    <property type="entry name" value="PCMT"/>
    <property type="match status" value="1"/>
</dbReference>
<reference evidence="13 14" key="1">
    <citation type="submission" date="2016-11" db="EMBL/GenBank/DDBJ databases">
        <authorList>
            <person name="Jaros S."/>
            <person name="Januszkiewicz K."/>
            <person name="Wedrychowicz H."/>
        </authorList>
    </citation>
    <scope>NUCLEOTIDE SEQUENCE [LARGE SCALE GENOMIC DNA]</scope>
    <source>
        <strain evidence="13 14">DSM 44523</strain>
    </source>
</reference>
<dbReference type="NCBIfam" id="TIGR03891">
    <property type="entry name" value="thiopep_ocin"/>
    <property type="match status" value="1"/>
</dbReference>
<keyword evidence="8" id="KW-0949">S-adenosyl-L-methionine</keyword>
<evidence type="ECO:0000256" key="11">
    <source>
        <dbReference type="ARBA" id="ARBA00031350"/>
    </source>
</evidence>
<evidence type="ECO:0000313" key="14">
    <source>
        <dbReference type="Proteomes" id="UP000184501"/>
    </source>
</evidence>
<dbReference type="AlphaFoldDB" id="A0A1M5MTN7"/>
<evidence type="ECO:0000256" key="3">
    <source>
        <dbReference type="ARBA" id="ARBA00011890"/>
    </source>
</evidence>
<dbReference type="SUPFAM" id="SSF53335">
    <property type="entry name" value="S-adenosyl-L-methionine-dependent methyltransferases"/>
    <property type="match status" value="1"/>
</dbReference>
<evidence type="ECO:0000256" key="9">
    <source>
        <dbReference type="ARBA" id="ARBA00030757"/>
    </source>
</evidence>
<dbReference type="GO" id="GO:0032259">
    <property type="term" value="P:methylation"/>
    <property type="evidence" value="ECO:0007669"/>
    <property type="project" value="UniProtKB-KW"/>
</dbReference>
<dbReference type="InterPro" id="IPR029063">
    <property type="entry name" value="SAM-dependent_MTases_sf"/>
</dbReference>
<feature type="domain" description="Thiopeptide-type bacteriocin biosynthesis" evidence="12">
    <location>
        <begin position="36"/>
        <end position="242"/>
    </location>
</feature>
<evidence type="ECO:0000256" key="1">
    <source>
        <dbReference type="ARBA" id="ARBA00004496"/>
    </source>
</evidence>
<dbReference type="Proteomes" id="UP000184501">
    <property type="component" value="Unassembled WGS sequence"/>
</dbReference>
<evidence type="ECO:0000256" key="6">
    <source>
        <dbReference type="ARBA" id="ARBA00022603"/>
    </source>
</evidence>
<gene>
    <name evidence="13" type="ORF">SAMN05444320_11443</name>
</gene>
<protein>
    <recommendedName>
        <fullName evidence="4">Protein-L-isoaspartate O-methyltransferase</fullName>
        <ecNumber evidence="3">2.1.1.77</ecNumber>
    </recommendedName>
    <alternativeName>
        <fullName evidence="11">L-isoaspartyl protein carboxyl methyltransferase</fullName>
    </alternativeName>
    <alternativeName>
        <fullName evidence="9">Protein L-isoaspartyl methyltransferase</fullName>
    </alternativeName>
    <alternativeName>
        <fullName evidence="10">Protein-beta-aspartate methyltransferase</fullName>
    </alternativeName>
</protein>
<evidence type="ECO:0000256" key="5">
    <source>
        <dbReference type="ARBA" id="ARBA00022490"/>
    </source>
</evidence>
<dbReference type="EC" id="2.1.1.77" evidence="3"/>
<dbReference type="NCBIfam" id="TIGR04364">
    <property type="entry name" value="methyltran_FxLD"/>
    <property type="match status" value="1"/>
</dbReference>
<dbReference type="InterPro" id="IPR000682">
    <property type="entry name" value="PCMT"/>
</dbReference>
<dbReference type="CDD" id="cd02440">
    <property type="entry name" value="AdoMet_MTases"/>
    <property type="match status" value="1"/>
</dbReference>
<evidence type="ECO:0000313" key="13">
    <source>
        <dbReference type="EMBL" id="SHG80555.1"/>
    </source>
</evidence>
<organism evidence="13 14">
    <name type="scientific">Streptoalloteichus hindustanus</name>
    <dbReference type="NCBI Taxonomy" id="2017"/>
    <lineage>
        <taxon>Bacteria</taxon>
        <taxon>Bacillati</taxon>
        <taxon>Actinomycetota</taxon>
        <taxon>Actinomycetes</taxon>
        <taxon>Pseudonocardiales</taxon>
        <taxon>Pseudonocardiaceae</taxon>
        <taxon>Streptoalloteichus</taxon>
    </lineage>
</organism>
<evidence type="ECO:0000256" key="7">
    <source>
        <dbReference type="ARBA" id="ARBA00022679"/>
    </source>
</evidence>
<dbReference type="InterPro" id="IPR023809">
    <property type="entry name" value="Thiopep_bacteriocin_synth_dom"/>
</dbReference>
<dbReference type="GO" id="GO:0005737">
    <property type="term" value="C:cytoplasm"/>
    <property type="evidence" value="ECO:0007669"/>
    <property type="project" value="UniProtKB-SubCell"/>
</dbReference>
<name>A0A1M5MTN7_STRHI</name>
<evidence type="ECO:0000256" key="4">
    <source>
        <dbReference type="ARBA" id="ARBA00013346"/>
    </source>
</evidence>
<dbReference type="Pfam" id="PF01135">
    <property type="entry name" value="PCMT"/>
    <property type="match status" value="1"/>
</dbReference>
<keyword evidence="14" id="KW-1185">Reference proteome</keyword>
<proteinExistence type="inferred from homology"/>
<keyword evidence="6 13" id="KW-0489">Methyltransferase</keyword>
<dbReference type="STRING" id="2017.SAMN05444320_11443"/>
<evidence type="ECO:0000259" key="12">
    <source>
        <dbReference type="Pfam" id="PF14028"/>
    </source>
</evidence>
<keyword evidence="7 13" id="KW-0808">Transferase</keyword>
<dbReference type="OrthoDB" id="4035289at2"/>
<dbReference type="PANTHER" id="PTHR11579">
    <property type="entry name" value="PROTEIN-L-ISOASPARTATE O-METHYLTRANSFERASE"/>
    <property type="match status" value="1"/>
</dbReference>
<dbReference type="InterPro" id="IPR027573">
    <property type="entry name" value="Methyltran_FxLD"/>
</dbReference>
<dbReference type="GO" id="GO:0004719">
    <property type="term" value="F:protein-L-isoaspartate (D-aspartate) O-methyltransferase activity"/>
    <property type="evidence" value="ECO:0007669"/>
    <property type="project" value="UniProtKB-EC"/>
</dbReference>
<sequence length="685" mass="74431">MNEDDEGLPMTAERDWWHATVSFPGGAGMTPQAAQALCSGLQDQRFHFLRKDSGLRLRTERPVADLLDKLVAHELASGWVGGVYEPETEAFGGPDGMNIAHEVFCVDSRVALAETGTPNTRERCVLLLSAMHRAAGLDPFEIGDVWAKVGALRPPVDPPTGSSYNRAVAAMRRLMNADAAQRPNAEPGWAKRVAAFDDAGRQLTQLASQGRLGRGLRAVLAHHAIFAFNRAAVPTHEQAATAWLGRHIAFADTQEPFTCLPMSPTTSPPHLPRMEITVSPDTDPTVLREALVRRLIDGGHLRTPEVIAAFRDTERHQFLPGVDLKAAYAEDAVPVKHDETGEMVSCISAPSIVATQLEQLGAQPGHKILEAGAATGYNACLLGRLVAPGGHVWTVDVDQDLVERAEKNLTRAGAATVSVVLADGAAGLAEHAPFDRIQFTVGAGDVPVTVLDQLAPGGRLVLPMRIRGSVSRSFAFEHDGHTWTTVSCEMATFVPLRKGVCDDIHTLVPMTGDGDVRLETFSEQNVDRDAIRTVLDQPKVTVHSGVKFRQGDPWQWLYLYLACVLPNGLSRMPGSRPGFTPHFAWGSMAALHGDTLAYLTIREGADERGRYWEIGVIGHGPHAATLADQVATEIDQWNRGWGNHAPEPSFRMAVGEARDQLTPSDPRLVIDKPHSRLVVDWPRRS</sequence>
<evidence type="ECO:0000256" key="2">
    <source>
        <dbReference type="ARBA" id="ARBA00005369"/>
    </source>
</evidence>